<dbReference type="GO" id="GO:0006310">
    <property type="term" value="P:DNA recombination"/>
    <property type="evidence" value="ECO:0007669"/>
    <property type="project" value="UniProtKB-KW"/>
</dbReference>
<feature type="compositionally biased region" description="Basic and acidic residues" evidence="2">
    <location>
        <begin position="590"/>
        <end position="604"/>
    </location>
</feature>
<dbReference type="EnsemblMetazoa" id="CLYHEMT002036.1">
    <property type="protein sequence ID" value="CLYHEMP002036.1"/>
    <property type="gene ID" value="CLYHEMG002036"/>
</dbReference>
<organism evidence="4 5">
    <name type="scientific">Clytia hemisphaerica</name>
    <dbReference type="NCBI Taxonomy" id="252671"/>
    <lineage>
        <taxon>Eukaryota</taxon>
        <taxon>Metazoa</taxon>
        <taxon>Cnidaria</taxon>
        <taxon>Hydrozoa</taxon>
        <taxon>Hydroidolina</taxon>
        <taxon>Leptothecata</taxon>
        <taxon>Obeliida</taxon>
        <taxon>Clytiidae</taxon>
        <taxon>Clytia</taxon>
    </lineage>
</organism>
<dbReference type="GeneID" id="136823854"/>
<evidence type="ECO:0000256" key="2">
    <source>
        <dbReference type="SAM" id="MobiDB-lite"/>
    </source>
</evidence>
<keyword evidence="1" id="KW-0347">Helicase</keyword>
<reference evidence="4" key="1">
    <citation type="submission" date="2021-01" db="UniProtKB">
        <authorList>
            <consortium name="EnsemblMetazoa"/>
        </authorList>
    </citation>
    <scope>IDENTIFICATION</scope>
</reference>
<dbReference type="PROSITE" id="PS50235">
    <property type="entry name" value="USP_3"/>
    <property type="match status" value="1"/>
</dbReference>
<dbReference type="Pfam" id="PF05970">
    <property type="entry name" value="PIF1"/>
    <property type="match status" value="1"/>
</dbReference>
<dbReference type="GO" id="GO:0004843">
    <property type="term" value="F:cysteine-type deubiquitinase activity"/>
    <property type="evidence" value="ECO:0007669"/>
    <property type="project" value="InterPro"/>
</dbReference>
<feature type="region of interest" description="Disordered" evidence="2">
    <location>
        <begin position="1661"/>
        <end position="1680"/>
    </location>
</feature>
<comment type="cofactor">
    <cofactor evidence="1">
        <name>Mg(2+)</name>
        <dbReference type="ChEBI" id="CHEBI:18420"/>
    </cofactor>
</comment>
<dbReference type="GO" id="GO:0006281">
    <property type="term" value="P:DNA repair"/>
    <property type="evidence" value="ECO:0007669"/>
    <property type="project" value="UniProtKB-KW"/>
</dbReference>
<accession>A0A7M5TUE0</accession>
<feature type="region of interest" description="Disordered" evidence="2">
    <location>
        <begin position="1"/>
        <end position="35"/>
    </location>
</feature>
<feature type="compositionally biased region" description="Basic residues" evidence="2">
    <location>
        <begin position="15"/>
        <end position="30"/>
    </location>
</feature>
<dbReference type="Pfam" id="PF14214">
    <property type="entry name" value="Helitron_like_N"/>
    <property type="match status" value="1"/>
</dbReference>
<proteinExistence type="inferred from homology"/>
<feature type="compositionally biased region" description="Basic and acidic residues" evidence="2">
    <location>
        <begin position="903"/>
        <end position="913"/>
    </location>
</feature>
<dbReference type="InterPro" id="IPR051055">
    <property type="entry name" value="PIF1_helicase"/>
</dbReference>
<sequence length="2399" mass="276942">MADERFQKSQGRPKGTSKKKKGFKGTPRKVKQVDDSNLERVSSLLPLRGKSPLGLKNLQQNVCFFNSVLQVLYSIDSFREFVNHLDTNNPAKLKVKELFLVMENSATTIETYKFISSIELPNYDPALRQQFDAEECLMHIVNLIYPFNANNNVPENIFQISFLESILCQTCFKASERSLYDTVCHIEFPNRFKENSIEVEISRRINNPNGEFLDELYECSTCPVRTKATKAKTLYNISDTLIIQLLIFGYDRLTNTSRKLAPNLRIETDIENVLIGKLHLQAIIYHHGNTANSGHYTAAVRYGEMWYSVDDERVVAIGNNVFRCTVNDHIVPYLLIYRKTTEIIPITPSSQDFFIEPNVNSSKDNIPTANITTQYVAENNTPEVKNQNSFFSKIDDNNELNPEVMIKRSLVLELERQSRKTTINPSESISTTPVKRKRKLTVSSNKSVMKKMRCNFDNTQIDSARKSARKKMQNLRENQNDLEKKESQKSAQIRMRNLRENQNDFEKKESQKSAQKRMQNLRENQNDFERDESRKSDKSKKRLFRENQNDFEKKDSQKSAQKRMQNLRQNQNDFERDESRKSDKSKKRLFRENQNDLKKKENQKSARKRMQNLRENQNDFEKESVKKNNRIKKGKFRQLSKIEEQKEFDKVQRSSMVDPSITLTKAFEIVKQKFVTATQNGPTNKCHICLKWEYKGNGKRFLHKEYEGLPMFEECDAVNLHCDSEEKYWICHPCDKAIKKEKLPVQAQANNLQLSTRIPELDDLCPIEMMLVSQIIPFMFIVPKHKGGQQGLKGQCVMVPANLDKIQKILPRVCSEEFLISLALKRRLTDKSYVNKQNIRPAFVTKALEKLVEINKFYENVVPNARWEDESLRRDPELWSLLTDKNAQPQQDDESDSDDNIEGNDKNHEKQIKDNNSSQPTLMYEIEGANITSEQAIEIAHKQPTPISSDEIVNIAPCENELPVSFYSEPDWEALAFPGHYPDAKNYFNTPRDRNITPIKYVHARLKSSDDRFASDPQYIFHSLHWTESSNVASAISFSQQKHFQSDISAGSLTNPDNVRQMINDDQIFQNSFKNIRGTPQWCHNMMLDVLAKCRVFGPSTYFLTWSAALFKWTNIIKVVATQYGETLTDEEVNNMSWSEKVQYLKRNPVTVARQIDHIFNKVFPKMLMSGLHPIGQILNYDDRREFQHRTGLEHVHSQVHIKDAPKINERDSSKDNEVIDFIDKYITCQLPDKEKYPELYHLVNTVQKHHHTFTCRKKSGSRCRFKAPWPPCEETRIIRGKYIDKNEYRQSKRILDKVLDEINNCSTDLESVTLDDLLLSCDLSRDEYFSALDIVQRKLTVIYKRKPHETNIGPYNTVIISLLQSNMNIQYVTNMYAVLAYITSYMCKPERNMSELMKKAHKEASGKAVKDKLRAIGNVFLTKREVSTHEAIKRTLSLKMRTSNIDVEYIPSGPKEKRLRMLKNPSELAKLDPESKNVYKKNLIDKYANRPNNLRDMCYADFASTYTYPKKNENEEEDEVNESDNETETIEINAELSKTITLKNGMGKMRKRSRACVIRYHKVSKLQDRNNYYLVLLQLYMPWENEDTIKGDCATFEEKFFEVEEVIMPNILKHDSNFNQPNEIDLDEIPVYDNSDSESSSEDEQGNDYGVFHPDLIDFDQDKESNDESNENPLIPFTVTNQNPAMPRDLFYNMCSNFNEKQKNFFNYIFKYVVTLKLAEKNNSLEKPDPFRILLSGGAGVGKSFLVKALTEQLRKILKEPGQNCDTQPSVLVTASTGKAAASIDGTTLHSVLKLPIYGKGTYVINKSLSNSNMQNLRVKFKYLRILIIDEISMIGDKSFDDLNLRLQNIKENKDSFGGISLLLIGDFFQLTPVGQNSIYDPKGLRFAWDEFQLYELEEIVRQSGDSEFAELLNRLREGNHTSADIEKISSFEQTDTTEWPENFMKMYITNRLKDQQNSLCLRQCKEWGNKHTSLAKDESRTKVSLKKDMPINETAGLPKELTICVGARVMLTINKDVEDKLINGSTGIVRYIQGLRNNKPSGMILVQFDNPSSGNKLKDSRLKYEYKSCVPIYPETKTFKFNDIEITRKQFPLIVAFATTIHKAQGSTLEYASGNLDQSTRSGKGLTPVGPGLLYTLLSRATSSNNIHLLNFKPDKHIVVNNKALKAMEEMRSNKALLLTHPLERMHGPNLCLFNIRSWNMHIEHFLSQEIYTSTCCLLCFTETGRNTAKRVEDNPNLSTWKTLHKQTEHGLAITYDTNHVQIIQLLNTVSNIELLPSLVMVNGEYILLVLIYRPPASSIPLFIQSLQIELDQIGQQIDVATYSTVILGDFNLPDNRNDLNELLPPHIFHQRCQYPTHIDGNILDLIFQNNCSDAAGWMPSPFSDHFAIFVNLIPYS</sequence>
<dbReference type="EC" id="5.6.2.3" evidence="1"/>
<feature type="compositionally biased region" description="Basic and acidic residues" evidence="2">
    <location>
        <begin position="616"/>
        <end position="626"/>
    </location>
</feature>
<dbReference type="PANTHER" id="PTHR47642:SF5">
    <property type="entry name" value="ATP-DEPENDENT DNA HELICASE"/>
    <property type="match status" value="1"/>
</dbReference>
<evidence type="ECO:0000259" key="3">
    <source>
        <dbReference type="PROSITE" id="PS50235"/>
    </source>
</evidence>
<feature type="compositionally biased region" description="Basic and acidic residues" evidence="2">
    <location>
        <begin position="478"/>
        <end position="488"/>
    </location>
</feature>
<dbReference type="PANTHER" id="PTHR47642">
    <property type="entry name" value="ATP-DEPENDENT DNA HELICASE"/>
    <property type="match status" value="1"/>
</dbReference>
<protein>
    <recommendedName>
        <fullName evidence="1">ATP-dependent DNA helicase</fullName>
        <ecNumber evidence="1">5.6.2.3</ecNumber>
    </recommendedName>
</protein>
<dbReference type="Pfam" id="PF00443">
    <property type="entry name" value="UCH"/>
    <property type="match status" value="1"/>
</dbReference>
<keyword evidence="5" id="KW-1185">Reference proteome</keyword>
<dbReference type="InterPro" id="IPR036691">
    <property type="entry name" value="Endo/exonu/phosph_ase_sf"/>
</dbReference>
<dbReference type="GO" id="GO:0005524">
    <property type="term" value="F:ATP binding"/>
    <property type="evidence" value="ECO:0007669"/>
    <property type="project" value="UniProtKB-KW"/>
</dbReference>
<keyword evidence="1" id="KW-0227">DNA damage</keyword>
<dbReference type="SUPFAM" id="SSF56219">
    <property type="entry name" value="DNase I-like"/>
    <property type="match status" value="1"/>
</dbReference>
<comment type="similarity">
    <text evidence="1">Belongs to the helicase family.</text>
</comment>
<feature type="region of interest" description="Disordered" evidence="2">
    <location>
        <begin position="881"/>
        <end position="919"/>
    </location>
</feature>
<keyword evidence="1" id="KW-0378">Hydrolase</keyword>
<name>A0A7M5TUE0_9CNID</name>
<keyword evidence="1" id="KW-0233">DNA recombination</keyword>
<keyword evidence="1" id="KW-0067">ATP-binding</keyword>
<feature type="compositionally biased region" description="Basic and acidic residues" evidence="2">
    <location>
        <begin position="497"/>
        <end position="511"/>
    </location>
</feature>
<dbReference type="InterPro" id="IPR038765">
    <property type="entry name" value="Papain-like_cys_pep_sf"/>
</dbReference>
<feature type="compositionally biased region" description="Basic and acidic residues" evidence="2">
    <location>
        <begin position="573"/>
        <end position="582"/>
    </location>
</feature>
<evidence type="ECO:0000256" key="1">
    <source>
        <dbReference type="RuleBase" id="RU363044"/>
    </source>
</evidence>
<dbReference type="CDD" id="cd02257">
    <property type="entry name" value="Peptidase_C19"/>
    <property type="match status" value="1"/>
</dbReference>
<dbReference type="Gene3D" id="3.40.50.300">
    <property type="entry name" value="P-loop containing nucleotide triphosphate hydrolases"/>
    <property type="match status" value="1"/>
</dbReference>
<keyword evidence="1" id="KW-0234">DNA repair</keyword>
<evidence type="ECO:0000313" key="5">
    <source>
        <dbReference type="Proteomes" id="UP000594262"/>
    </source>
</evidence>
<feature type="compositionally biased region" description="Polar residues" evidence="2">
    <location>
        <begin position="558"/>
        <end position="572"/>
    </location>
</feature>
<dbReference type="SUPFAM" id="SSF54001">
    <property type="entry name" value="Cysteine proteinases"/>
    <property type="match status" value="1"/>
</dbReference>
<evidence type="ECO:0000313" key="4">
    <source>
        <dbReference type="EnsemblMetazoa" id="CLYHEMP002036.1"/>
    </source>
</evidence>
<feature type="compositionally biased region" description="Basic and acidic residues" evidence="2">
    <location>
        <begin position="544"/>
        <end position="557"/>
    </location>
</feature>
<dbReference type="OrthoDB" id="292964at2759"/>
<dbReference type="InterPro" id="IPR001394">
    <property type="entry name" value="Peptidase_C19_UCH"/>
</dbReference>
<dbReference type="SUPFAM" id="SSF52540">
    <property type="entry name" value="P-loop containing nucleoside triphosphate hydrolases"/>
    <property type="match status" value="2"/>
</dbReference>
<dbReference type="CDD" id="cd18809">
    <property type="entry name" value="SF1_C_RecD"/>
    <property type="match status" value="1"/>
</dbReference>
<dbReference type="GO" id="GO:0016579">
    <property type="term" value="P:protein deubiquitination"/>
    <property type="evidence" value="ECO:0007669"/>
    <property type="project" value="InterPro"/>
</dbReference>
<dbReference type="InterPro" id="IPR010285">
    <property type="entry name" value="DNA_helicase_pif1-like_DEAD"/>
</dbReference>
<feature type="compositionally biased region" description="Polar residues" evidence="2">
    <location>
        <begin position="512"/>
        <end position="523"/>
    </location>
</feature>
<dbReference type="RefSeq" id="XP_066936115.1">
    <property type="nucleotide sequence ID" value="XM_067080014.1"/>
</dbReference>
<dbReference type="Gene3D" id="3.90.70.10">
    <property type="entry name" value="Cysteine proteinases"/>
    <property type="match status" value="1"/>
</dbReference>
<dbReference type="InterPro" id="IPR028889">
    <property type="entry name" value="USP"/>
</dbReference>
<dbReference type="InterPro" id="IPR003593">
    <property type="entry name" value="AAA+_ATPase"/>
</dbReference>
<feature type="region of interest" description="Disordered" evidence="2">
    <location>
        <begin position="420"/>
        <end position="634"/>
    </location>
</feature>
<dbReference type="InterPro" id="IPR027417">
    <property type="entry name" value="P-loop_NTPase"/>
</dbReference>
<dbReference type="SMART" id="SM00382">
    <property type="entry name" value="AAA"/>
    <property type="match status" value="1"/>
</dbReference>
<feature type="compositionally biased region" description="Acidic residues" evidence="2">
    <location>
        <begin position="891"/>
        <end position="902"/>
    </location>
</feature>
<dbReference type="InterPro" id="IPR046700">
    <property type="entry name" value="DUF6570"/>
</dbReference>
<feature type="domain" description="USP" evidence="3">
    <location>
        <begin position="53"/>
        <end position="340"/>
    </location>
</feature>
<dbReference type="Pfam" id="PF20209">
    <property type="entry name" value="DUF6570"/>
    <property type="match status" value="1"/>
</dbReference>
<comment type="catalytic activity">
    <reaction evidence="1">
        <text>ATP + H2O = ADP + phosphate + H(+)</text>
        <dbReference type="Rhea" id="RHEA:13065"/>
        <dbReference type="ChEBI" id="CHEBI:15377"/>
        <dbReference type="ChEBI" id="CHEBI:15378"/>
        <dbReference type="ChEBI" id="CHEBI:30616"/>
        <dbReference type="ChEBI" id="CHEBI:43474"/>
        <dbReference type="ChEBI" id="CHEBI:456216"/>
        <dbReference type="EC" id="5.6.2.3"/>
    </reaction>
</comment>
<dbReference type="Proteomes" id="UP000594262">
    <property type="component" value="Unplaced"/>
</dbReference>
<dbReference type="InterPro" id="IPR025476">
    <property type="entry name" value="Helitron_helicase-like"/>
</dbReference>
<feature type="compositionally biased region" description="Basic and acidic residues" evidence="2">
    <location>
        <begin position="524"/>
        <end position="536"/>
    </location>
</feature>
<feature type="compositionally biased region" description="Polar residues" evidence="2">
    <location>
        <begin position="420"/>
        <end position="433"/>
    </location>
</feature>
<dbReference type="GO" id="GO:0043139">
    <property type="term" value="F:5'-3' DNA helicase activity"/>
    <property type="evidence" value="ECO:0007669"/>
    <property type="project" value="UniProtKB-EC"/>
</dbReference>
<dbReference type="GO" id="GO:0000723">
    <property type="term" value="P:telomere maintenance"/>
    <property type="evidence" value="ECO:0007669"/>
    <property type="project" value="InterPro"/>
</dbReference>
<dbReference type="Gene3D" id="3.60.10.10">
    <property type="entry name" value="Endonuclease/exonuclease/phosphatase"/>
    <property type="match status" value="1"/>
</dbReference>
<keyword evidence="1" id="KW-0547">Nucleotide-binding</keyword>